<sequence length="275" mass="28748">MRLLAAFALLATPAAAVADPLTVYNGRLFIPAKVAGVQTEALLDSGAEATIVDPALAKRGGLPEGRATIMKGSGGEASARIVPDVEIEALGVTLHPEAVVVLDLGDLSSRLIKRPTQAIVGRELFDAARLRIDLAGGTIDHADRKAVPPGKQLQLTEHAGIESVPVTVNGKAAQAEFDLGNGSDVMVSQAMVERLGLKVVGRKTGGGIGGEIDRDMVVLERLDVAGATFRDVKAAVDAQPNANELNIGTSILKNFLITADFKERAVWLEPRGEAN</sequence>
<dbReference type="CDD" id="cd05483">
    <property type="entry name" value="retropepsin_like_bacteria"/>
    <property type="match status" value="1"/>
</dbReference>
<feature type="chain" id="PRO_5046820317" evidence="2">
    <location>
        <begin position="19"/>
        <end position="275"/>
    </location>
</feature>
<dbReference type="EMBL" id="JAMGBE010000001">
    <property type="protein sequence ID" value="MCL6728512.1"/>
    <property type="molecule type" value="Genomic_DNA"/>
</dbReference>
<keyword evidence="1" id="KW-0378">Hydrolase</keyword>
<comment type="caution">
    <text evidence="4">The sequence shown here is derived from an EMBL/GenBank/DDBJ whole genome shotgun (WGS) entry which is preliminary data.</text>
</comment>
<dbReference type="PROSITE" id="PS50175">
    <property type="entry name" value="ASP_PROT_RETROV"/>
    <property type="match status" value="1"/>
</dbReference>
<dbReference type="PROSITE" id="PS00141">
    <property type="entry name" value="ASP_PROTEASE"/>
    <property type="match status" value="1"/>
</dbReference>
<dbReference type="SUPFAM" id="SSF50630">
    <property type="entry name" value="Acid proteases"/>
    <property type="match status" value="1"/>
</dbReference>
<dbReference type="Gene3D" id="2.40.70.10">
    <property type="entry name" value="Acid Proteases"/>
    <property type="match status" value="2"/>
</dbReference>
<dbReference type="InterPro" id="IPR021109">
    <property type="entry name" value="Peptidase_aspartic_dom_sf"/>
</dbReference>
<dbReference type="InterPro" id="IPR034122">
    <property type="entry name" value="Retropepsin-like_bacterial"/>
</dbReference>
<feature type="domain" description="Peptidase A2" evidence="3">
    <location>
        <begin position="39"/>
        <end position="124"/>
    </location>
</feature>
<dbReference type="Proteomes" id="UP001165342">
    <property type="component" value="Unassembled WGS sequence"/>
</dbReference>
<accession>A0ABT0RY52</accession>
<organism evidence="4 5">
    <name type="scientific">Sphingomonas hankyongi</name>
    <dbReference type="NCBI Taxonomy" id="2908209"/>
    <lineage>
        <taxon>Bacteria</taxon>
        <taxon>Pseudomonadati</taxon>
        <taxon>Pseudomonadota</taxon>
        <taxon>Alphaproteobacteria</taxon>
        <taxon>Sphingomonadales</taxon>
        <taxon>Sphingomonadaceae</taxon>
        <taxon>Sphingomonas</taxon>
    </lineage>
</organism>
<name>A0ABT0RY52_9SPHN</name>
<dbReference type="InterPro" id="IPR001995">
    <property type="entry name" value="Peptidase_A2_cat"/>
</dbReference>
<dbReference type="Pfam" id="PF13650">
    <property type="entry name" value="Asp_protease_2"/>
    <property type="match status" value="2"/>
</dbReference>
<evidence type="ECO:0000259" key="3">
    <source>
        <dbReference type="PROSITE" id="PS50175"/>
    </source>
</evidence>
<reference evidence="4" key="1">
    <citation type="submission" date="2022-05" db="EMBL/GenBank/DDBJ databases">
        <authorList>
            <person name="Jo J.-H."/>
            <person name="Im W.-T."/>
        </authorList>
    </citation>
    <scope>NUCLEOTIDE SEQUENCE</scope>
    <source>
        <strain evidence="4">SE220</strain>
    </source>
</reference>
<proteinExistence type="predicted"/>
<evidence type="ECO:0000313" key="4">
    <source>
        <dbReference type="EMBL" id="MCL6728512.1"/>
    </source>
</evidence>
<evidence type="ECO:0000313" key="5">
    <source>
        <dbReference type="Proteomes" id="UP001165342"/>
    </source>
</evidence>
<protein>
    <submittedName>
        <fullName evidence="4">Retropepsin-like domain-containing protein</fullName>
    </submittedName>
</protein>
<gene>
    <name evidence="4" type="ORF">LZ538_00385</name>
</gene>
<dbReference type="InterPro" id="IPR001969">
    <property type="entry name" value="Aspartic_peptidase_AS"/>
</dbReference>
<evidence type="ECO:0000256" key="1">
    <source>
        <dbReference type="ARBA" id="ARBA00022801"/>
    </source>
</evidence>
<feature type="signal peptide" evidence="2">
    <location>
        <begin position="1"/>
        <end position="18"/>
    </location>
</feature>
<dbReference type="RefSeq" id="WP_249830023.1">
    <property type="nucleotide sequence ID" value="NZ_JAMGBE010000001.1"/>
</dbReference>
<keyword evidence="2" id="KW-0732">Signal</keyword>
<keyword evidence="5" id="KW-1185">Reference proteome</keyword>
<evidence type="ECO:0000256" key="2">
    <source>
        <dbReference type="SAM" id="SignalP"/>
    </source>
</evidence>